<protein>
    <recommendedName>
        <fullName evidence="8">Type II secretion system protein GspF domain-containing protein</fullName>
    </recommendedName>
</protein>
<dbReference type="EMBL" id="MHLB01000050">
    <property type="protein sequence ID" value="OGZ01031.1"/>
    <property type="molecule type" value="Genomic_DNA"/>
</dbReference>
<organism evidence="9 10">
    <name type="scientific">Candidatus Liptonbacteria bacterium RIFCSPLOWO2_01_FULL_53_13</name>
    <dbReference type="NCBI Taxonomy" id="1798651"/>
    <lineage>
        <taxon>Bacteria</taxon>
        <taxon>Candidatus Liptoniibacteriota</taxon>
    </lineage>
</organism>
<reference evidence="9 10" key="1">
    <citation type="journal article" date="2016" name="Nat. Commun.">
        <title>Thousands of microbial genomes shed light on interconnected biogeochemical processes in an aquifer system.</title>
        <authorList>
            <person name="Anantharaman K."/>
            <person name="Brown C.T."/>
            <person name="Hug L.A."/>
            <person name="Sharon I."/>
            <person name="Castelle C.J."/>
            <person name="Probst A.J."/>
            <person name="Thomas B.C."/>
            <person name="Singh A."/>
            <person name="Wilkins M.J."/>
            <person name="Karaoz U."/>
            <person name="Brodie E.L."/>
            <person name="Williams K.H."/>
            <person name="Hubbard S.S."/>
            <person name="Banfield J.F."/>
        </authorList>
    </citation>
    <scope>NUCLEOTIDE SEQUENCE [LARGE SCALE GENOMIC DNA]</scope>
</reference>
<keyword evidence="5 7" id="KW-1133">Transmembrane helix</keyword>
<name>A0A1G2CK66_9BACT</name>
<dbReference type="GO" id="GO:0005886">
    <property type="term" value="C:plasma membrane"/>
    <property type="evidence" value="ECO:0007669"/>
    <property type="project" value="UniProtKB-SubCell"/>
</dbReference>
<dbReference type="AlphaFoldDB" id="A0A1G2CK66"/>
<comment type="caution">
    <text evidence="9">The sequence shown here is derived from an EMBL/GenBank/DDBJ whole genome shotgun (WGS) entry which is preliminary data.</text>
</comment>
<evidence type="ECO:0000256" key="7">
    <source>
        <dbReference type="SAM" id="Phobius"/>
    </source>
</evidence>
<keyword evidence="4 7" id="KW-0812">Transmembrane</keyword>
<dbReference type="PANTHER" id="PTHR30012">
    <property type="entry name" value="GENERAL SECRETION PATHWAY PROTEIN"/>
    <property type="match status" value="1"/>
</dbReference>
<feature type="transmembrane region" description="Helical" evidence="7">
    <location>
        <begin position="206"/>
        <end position="236"/>
    </location>
</feature>
<evidence type="ECO:0000256" key="6">
    <source>
        <dbReference type="ARBA" id="ARBA00023136"/>
    </source>
</evidence>
<accession>A0A1G2CK66</accession>
<dbReference type="Proteomes" id="UP000178348">
    <property type="component" value="Unassembled WGS sequence"/>
</dbReference>
<dbReference type="PRINTS" id="PR00812">
    <property type="entry name" value="BCTERIALGSPF"/>
</dbReference>
<dbReference type="InterPro" id="IPR003004">
    <property type="entry name" value="GspF/PilC"/>
</dbReference>
<dbReference type="Pfam" id="PF00482">
    <property type="entry name" value="T2SSF"/>
    <property type="match status" value="2"/>
</dbReference>
<keyword evidence="6 7" id="KW-0472">Membrane</keyword>
<dbReference type="Gene3D" id="1.20.81.30">
    <property type="entry name" value="Type II secretion system (T2SS), domain F"/>
    <property type="match status" value="2"/>
</dbReference>
<feature type="transmembrane region" description="Helical" evidence="7">
    <location>
        <begin position="163"/>
        <end position="186"/>
    </location>
</feature>
<evidence type="ECO:0000259" key="8">
    <source>
        <dbReference type="Pfam" id="PF00482"/>
    </source>
</evidence>
<evidence type="ECO:0000256" key="4">
    <source>
        <dbReference type="ARBA" id="ARBA00022692"/>
    </source>
</evidence>
<evidence type="ECO:0000313" key="9">
    <source>
        <dbReference type="EMBL" id="OGZ01031.1"/>
    </source>
</evidence>
<proteinExistence type="inferred from homology"/>
<feature type="transmembrane region" description="Helical" evidence="7">
    <location>
        <begin position="372"/>
        <end position="393"/>
    </location>
</feature>
<evidence type="ECO:0000256" key="2">
    <source>
        <dbReference type="ARBA" id="ARBA00005745"/>
    </source>
</evidence>
<gene>
    <name evidence="9" type="ORF">A2946_03270</name>
</gene>
<dbReference type="PANTHER" id="PTHR30012:SF0">
    <property type="entry name" value="TYPE II SECRETION SYSTEM PROTEIN F-RELATED"/>
    <property type="match status" value="1"/>
</dbReference>
<dbReference type="InterPro" id="IPR018076">
    <property type="entry name" value="T2SS_GspF_dom"/>
</dbReference>
<keyword evidence="3" id="KW-1003">Cell membrane</keyword>
<dbReference type="InterPro" id="IPR042094">
    <property type="entry name" value="T2SS_GspF_sf"/>
</dbReference>
<evidence type="ECO:0000256" key="1">
    <source>
        <dbReference type="ARBA" id="ARBA00004651"/>
    </source>
</evidence>
<feature type="domain" description="Type II secretion system protein GspF" evidence="8">
    <location>
        <begin position="268"/>
        <end position="391"/>
    </location>
</feature>
<comment type="similarity">
    <text evidence="2">Belongs to the GSP F family.</text>
</comment>
<evidence type="ECO:0000256" key="5">
    <source>
        <dbReference type="ARBA" id="ARBA00022989"/>
    </source>
</evidence>
<feature type="domain" description="Type II secretion system protein GspF" evidence="8">
    <location>
        <begin position="65"/>
        <end position="187"/>
    </location>
</feature>
<sequence>MLYHYLATDKSERLHEDDVDAESVQSVLRLLAERELRPVSVTKMEVEKKGIFSSKIKIADKIFLTKYLSLMLSVGTDLLSAINILIVDFDKPAVKNLLLEIRDSLSHGKPFYEAFAEHPQEFSPVFINLIKAAEASGNLQQTFEDLSTSLEQDAALKNRVKAVLVYPAILLSGSLVIFIFLSTFALPKISKVFVDSGIDPPVFSRIVLAIGLFVNNYIVLFLALVIFSAAFLFYFFTRNPVGRRVVEYVVSHAPILKKVHRDLAVQRFASTFSSLMRAGLPIVAALEISADVVGSDDYRQAILRIANEGVAKGLSISDSFRKELVFPRMLTNLIAISEKAGHMEQILKTLSDFYASRVENSIRMLVSFLEPILLVLMGLIVGGIALAIIVPIYQLASQV</sequence>
<comment type="subcellular location">
    <subcellularLocation>
        <location evidence="1">Cell membrane</location>
        <topology evidence="1">Multi-pass membrane protein</topology>
    </subcellularLocation>
</comment>
<evidence type="ECO:0000313" key="10">
    <source>
        <dbReference type="Proteomes" id="UP000178348"/>
    </source>
</evidence>
<evidence type="ECO:0000256" key="3">
    <source>
        <dbReference type="ARBA" id="ARBA00022475"/>
    </source>
</evidence>